<feature type="region of interest" description="Disordered" evidence="1">
    <location>
        <begin position="16"/>
        <end position="38"/>
    </location>
</feature>
<gene>
    <name evidence="2" type="ORF">PVAP13_9NG312114</name>
</gene>
<proteinExistence type="predicted"/>
<sequence length="242" mass="26875">MLAVISGISRSARENNVAECSQVTTSESFSESPNTTKGKDLEQFSTLLGSISSSKQPMTASKSTTTRGNDDVVLSSIIISRKLCKGQIISVGSSLEANNNGSSAVIKKKDANIMVDARSKHKISNTLHQREGLEFLSKPRTALLQGREDDEPMTHQIIHVRAVGLSSKEKKNKSTVVYDKYVQHNGLVCKRSRADQYLWWRSKYDESWGLGIDASNIQHEIKFGPTQYMNKRNAIRDLELVS</sequence>
<dbReference type="Proteomes" id="UP000823388">
    <property type="component" value="Chromosome 9N"/>
</dbReference>
<organism evidence="2 3">
    <name type="scientific">Panicum virgatum</name>
    <name type="common">Blackwell switchgrass</name>
    <dbReference type="NCBI Taxonomy" id="38727"/>
    <lineage>
        <taxon>Eukaryota</taxon>
        <taxon>Viridiplantae</taxon>
        <taxon>Streptophyta</taxon>
        <taxon>Embryophyta</taxon>
        <taxon>Tracheophyta</taxon>
        <taxon>Spermatophyta</taxon>
        <taxon>Magnoliopsida</taxon>
        <taxon>Liliopsida</taxon>
        <taxon>Poales</taxon>
        <taxon>Poaceae</taxon>
        <taxon>PACMAD clade</taxon>
        <taxon>Panicoideae</taxon>
        <taxon>Panicodae</taxon>
        <taxon>Paniceae</taxon>
        <taxon>Panicinae</taxon>
        <taxon>Panicum</taxon>
        <taxon>Panicum sect. Hiantes</taxon>
    </lineage>
</organism>
<protein>
    <submittedName>
        <fullName evidence="2">Uncharacterized protein</fullName>
    </submittedName>
</protein>
<name>A0A8T0MLR4_PANVG</name>
<keyword evidence="3" id="KW-1185">Reference proteome</keyword>
<evidence type="ECO:0000313" key="2">
    <source>
        <dbReference type="EMBL" id="KAG2538210.1"/>
    </source>
</evidence>
<evidence type="ECO:0000256" key="1">
    <source>
        <dbReference type="SAM" id="MobiDB-lite"/>
    </source>
</evidence>
<feature type="compositionally biased region" description="Polar residues" evidence="1">
    <location>
        <begin position="18"/>
        <end position="36"/>
    </location>
</feature>
<reference evidence="2" key="1">
    <citation type="submission" date="2020-05" db="EMBL/GenBank/DDBJ databases">
        <title>WGS assembly of Panicum virgatum.</title>
        <authorList>
            <person name="Lovell J.T."/>
            <person name="Jenkins J."/>
            <person name="Shu S."/>
            <person name="Juenger T.E."/>
            <person name="Schmutz J."/>
        </authorList>
    </citation>
    <scope>NUCLEOTIDE SEQUENCE</scope>
    <source>
        <strain evidence="2">AP13</strain>
    </source>
</reference>
<accession>A0A8T0MLR4</accession>
<dbReference type="AlphaFoldDB" id="A0A8T0MLR4"/>
<evidence type="ECO:0000313" key="3">
    <source>
        <dbReference type="Proteomes" id="UP000823388"/>
    </source>
</evidence>
<dbReference type="EMBL" id="CM029054">
    <property type="protein sequence ID" value="KAG2538210.1"/>
    <property type="molecule type" value="Genomic_DNA"/>
</dbReference>
<comment type="caution">
    <text evidence="2">The sequence shown here is derived from an EMBL/GenBank/DDBJ whole genome shotgun (WGS) entry which is preliminary data.</text>
</comment>